<feature type="domain" description="WYL" evidence="2">
    <location>
        <begin position="139"/>
        <end position="198"/>
    </location>
</feature>
<evidence type="ECO:0000313" key="4">
    <source>
        <dbReference type="EMBL" id="NOE20548.1"/>
    </source>
</evidence>
<dbReference type="SUPFAM" id="SSF46785">
    <property type="entry name" value="Winged helix' DNA-binding domain"/>
    <property type="match status" value="1"/>
</dbReference>
<evidence type="ECO:0000313" key="5">
    <source>
        <dbReference type="Proteomes" id="UP000597886"/>
    </source>
</evidence>
<dbReference type="Proteomes" id="UP000599383">
    <property type="component" value="Unassembled WGS sequence"/>
</dbReference>
<evidence type="ECO:0000259" key="2">
    <source>
        <dbReference type="Pfam" id="PF13280"/>
    </source>
</evidence>
<sequence length="230" mass="25969">MRRSTRLFEIIQILRAAGAPVTAEALAARLEVSVRTVYRDIAELQAQRTPIEGEAGIGYVMRRGYDLPPLNFDAEEVEALWVGLSLLARTGDSHLQRAASRICQKIDALHCPADWLQVAPWGAPADDPNKGCVSIAHYREAIRAERKIRITYEDGEGERTVRVVRPVALIYHIECTMLAGWCELRNGFRHFRTDRIWSSECTEDSFSGQSGSLRELWQEQQNAETFVEAV</sequence>
<evidence type="ECO:0000313" key="6">
    <source>
        <dbReference type="Proteomes" id="UP000599383"/>
    </source>
</evidence>
<dbReference type="InterPro" id="IPR051534">
    <property type="entry name" value="CBASS_pafABC_assoc_protein"/>
</dbReference>
<dbReference type="PANTHER" id="PTHR34580:SF3">
    <property type="entry name" value="PROTEIN PAFB"/>
    <property type="match status" value="1"/>
</dbReference>
<dbReference type="Proteomes" id="UP000597886">
    <property type="component" value="Unassembled WGS sequence"/>
</dbReference>
<dbReference type="AlphaFoldDB" id="A0AA91BVJ7"/>
<evidence type="ECO:0000259" key="1">
    <source>
        <dbReference type="Pfam" id="PF08279"/>
    </source>
</evidence>
<keyword evidence="6" id="KW-1185">Reference proteome</keyword>
<reference evidence="4 6" key="1">
    <citation type="submission" date="2019-12" db="EMBL/GenBank/DDBJ databases">
        <title>Ruegeria JWLKs population differentiation of coral mucus and skeleton niches.</title>
        <authorList>
            <person name="Luo D."/>
        </authorList>
    </citation>
    <scope>NUCLEOTIDE SEQUENCE</scope>
    <source>
        <strain evidence="4">HKCCD6181</strain>
        <strain evidence="3 6">HKCCD6238</strain>
    </source>
</reference>
<dbReference type="EMBL" id="WVQY01000010">
    <property type="protein sequence ID" value="NOD32408.1"/>
    <property type="molecule type" value="Genomic_DNA"/>
</dbReference>
<dbReference type="PANTHER" id="PTHR34580">
    <property type="match status" value="1"/>
</dbReference>
<organism evidence="4 5">
    <name type="scientific">Ruegeria atlantica</name>
    <dbReference type="NCBI Taxonomy" id="81569"/>
    <lineage>
        <taxon>Bacteria</taxon>
        <taxon>Pseudomonadati</taxon>
        <taxon>Pseudomonadota</taxon>
        <taxon>Alphaproteobacteria</taxon>
        <taxon>Rhodobacterales</taxon>
        <taxon>Roseobacteraceae</taxon>
        <taxon>Ruegeria</taxon>
    </lineage>
</organism>
<comment type="caution">
    <text evidence="4">The sequence shown here is derived from an EMBL/GenBank/DDBJ whole genome shotgun (WGS) entry which is preliminary data.</text>
</comment>
<proteinExistence type="predicted"/>
<gene>
    <name evidence="3" type="ORF">GS617_19225</name>
    <name evidence="4" type="ORF">GS634_20670</name>
</gene>
<dbReference type="Pfam" id="PF08279">
    <property type="entry name" value="HTH_11"/>
    <property type="match status" value="1"/>
</dbReference>
<dbReference type="RefSeq" id="WP_171119887.1">
    <property type="nucleotide sequence ID" value="NZ_WVQY01000010.1"/>
</dbReference>
<dbReference type="InterPro" id="IPR013196">
    <property type="entry name" value="HTH_11"/>
</dbReference>
<dbReference type="Pfam" id="PF13280">
    <property type="entry name" value="WYL"/>
    <property type="match status" value="1"/>
</dbReference>
<name>A0AA91BVJ7_9RHOB</name>
<dbReference type="InterPro" id="IPR026881">
    <property type="entry name" value="WYL_dom"/>
</dbReference>
<feature type="domain" description="Helix-turn-helix type 11" evidence="1">
    <location>
        <begin position="6"/>
        <end position="59"/>
    </location>
</feature>
<accession>A0AA91BVJ7</accession>
<dbReference type="InterPro" id="IPR036388">
    <property type="entry name" value="WH-like_DNA-bd_sf"/>
</dbReference>
<evidence type="ECO:0000313" key="3">
    <source>
        <dbReference type="EMBL" id="NOD32408.1"/>
    </source>
</evidence>
<dbReference type="EMBL" id="WVRA01000011">
    <property type="protein sequence ID" value="NOE20548.1"/>
    <property type="molecule type" value="Genomic_DNA"/>
</dbReference>
<dbReference type="PROSITE" id="PS52050">
    <property type="entry name" value="WYL"/>
    <property type="match status" value="1"/>
</dbReference>
<dbReference type="InterPro" id="IPR036390">
    <property type="entry name" value="WH_DNA-bd_sf"/>
</dbReference>
<protein>
    <submittedName>
        <fullName evidence="4">HTH domain-containing protein</fullName>
    </submittedName>
</protein>
<dbReference type="Gene3D" id="1.10.10.10">
    <property type="entry name" value="Winged helix-like DNA-binding domain superfamily/Winged helix DNA-binding domain"/>
    <property type="match status" value="1"/>
</dbReference>